<protein>
    <submittedName>
        <fullName evidence="1">Uncharacterized protein</fullName>
    </submittedName>
</protein>
<dbReference type="EMBL" id="QUNO01000007">
    <property type="protein sequence ID" value="REH45919.1"/>
    <property type="molecule type" value="Genomic_DNA"/>
</dbReference>
<accession>A0A3E0HHE6</accession>
<reference evidence="1 2" key="1">
    <citation type="submission" date="2018-08" db="EMBL/GenBank/DDBJ databases">
        <title>Genomic Encyclopedia of Archaeal and Bacterial Type Strains, Phase II (KMG-II): from individual species to whole genera.</title>
        <authorList>
            <person name="Goeker M."/>
        </authorList>
    </citation>
    <scope>NUCLEOTIDE SEQUENCE [LARGE SCALE GENOMIC DNA]</scope>
    <source>
        <strain evidence="1 2">DSM 45791</strain>
    </source>
</reference>
<dbReference type="Proteomes" id="UP000256269">
    <property type="component" value="Unassembled WGS sequence"/>
</dbReference>
<keyword evidence="2" id="KW-1185">Reference proteome</keyword>
<dbReference type="RefSeq" id="WP_116176095.1">
    <property type="nucleotide sequence ID" value="NZ_CP144375.1"/>
</dbReference>
<evidence type="ECO:0000313" key="1">
    <source>
        <dbReference type="EMBL" id="REH45919.1"/>
    </source>
</evidence>
<name>A0A3E0HHE6_9PSEU</name>
<comment type="caution">
    <text evidence="1">The sequence shown here is derived from an EMBL/GenBank/DDBJ whole genome shotgun (WGS) entry which is preliminary data.</text>
</comment>
<evidence type="ECO:0000313" key="2">
    <source>
        <dbReference type="Proteomes" id="UP000256269"/>
    </source>
</evidence>
<organism evidence="1 2">
    <name type="scientific">Kutzneria buriramensis</name>
    <dbReference type="NCBI Taxonomy" id="1045776"/>
    <lineage>
        <taxon>Bacteria</taxon>
        <taxon>Bacillati</taxon>
        <taxon>Actinomycetota</taxon>
        <taxon>Actinomycetes</taxon>
        <taxon>Pseudonocardiales</taxon>
        <taxon>Pseudonocardiaceae</taxon>
        <taxon>Kutzneria</taxon>
    </lineage>
</organism>
<dbReference type="AlphaFoldDB" id="A0A3E0HHE6"/>
<dbReference type="OrthoDB" id="3380198at2"/>
<proteinExistence type="predicted"/>
<gene>
    <name evidence="1" type="ORF">BCF44_10751</name>
</gene>
<sequence>MTNPETSWNTRLTVHYTDDKGVDHEISPIQSFTPTFATTAEPLHSIERTHVGVVVQPYSLTFSMTVNAIGPASAQLTALALNGTEFSISLQEKTGNDWSFSTIVLRRCVLTSASPTAATVTGAPQATFSGFSMQVDATDSHGAKTSGPPQAIG</sequence>